<organism evidence="1 2">
    <name type="scientific">Caerostris extrusa</name>
    <name type="common">Bark spider</name>
    <name type="synonym">Caerostris bankana</name>
    <dbReference type="NCBI Taxonomy" id="172846"/>
    <lineage>
        <taxon>Eukaryota</taxon>
        <taxon>Metazoa</taxon>
        <taxon>Ecdysozoa</taxon>
        <taxon>Arthropoda</taxon>
        <taxon>Chelicerata</taxon>
        <taxon>Arachnida</taxon>
        <taxon>Araneae</taxon>
        <taxon>Araneomorphae</taxon>
        <taxon>Entelegynae</taxon>
        <taxon>Araneoidea</taxon>
        <taxon>Araneidae</taxon>
        <taxon>Caerostris</taxon>
    </lineage>
</organism>
<protein>
    <submittedName>
        <fullName evidence="1">Uncharacterized protein</fullName>
    </submittedName>
</protein>
<gene>
    <name evidence="1" type="ORF">CEXT_535791</name>
</gene>
<comment type="caution">
    <text evidence="1">The sequence shown here is derived from an EMBL/GenBank/DDBJ whole genome shotgun (WGS) entry which is preliminary data.</text>
</comment>
<accession>A0AAV4W1G5</accession>
<proteinExistence type="predicted"/>
<dbReference type="EMBL" id="BPLR01015429">
    <property type="protein sequence ID" value="GIY76044.1"/>
    <property type="molecule type" value="Genomic_DNA"/>
</dbReference>
<evidence type="ECO:0000313" key="1">
    <source>
        <dbReference type="EMBL" id="GIY76044.1"/>
    </source>
</evidence>
<sequence length="88" mass="9979">MFHSFEYFSEEKRINILGTQVQRDICYGNPKQCNGIYTVTRSEVEMFRAASRNDNLVPVSNSVASTRNGKLAGSNFVQERFLGDVLLI</sequence>
<dbReference type="AlphaFoldDB" id="A0AAV4W1G5"/>
<reference evidence="1 2" key="1">
    <citation type="submission" date="2021-06" db="EMBL/GenBank/DDBJ databases">
        <title>Caerostris extrusa draft genome.</title>
        <authorList>
            <person name="Kono N."/>
            <person name="Arakawa K."/>
        </authorList>
    </citation>
    <scope>NUCLEOTIDE SEQUENCE [LARGE SCALE GENOMIC DNA]</scope>
</reference>
<keyword evidence="2" id="KW-1185">Reference proteome</keyword>
<dbReference type="Proteomes" id="UP001054945">
    <property type="component" value="Unassembled WGS sequence"/>
</dbReference>
<name>A0AAV4W1G5_CAEEX</name>
<evidence type="ECO:0000313" key="2">
    <source>
        <dbReference type="Proteomes" id="UP001054945"/>
    </source>
</evidence>